<gene>
    <name evidence="1" type="ORF">D9757_011731</name>
</gene>
<dbReference type="Gene3D" id="3.80.10.10">
    <property type="entry name" value="Ribonuclease Inhibitor"/>
    <property type="match status" value="1"/>
</dbReference>
<protein>
    <submittedName>
        <fullName evidence="1">Uncharacterized protein</fullName>
    </submittedName>
</protein>
<comment type="caution">
    <text evidence="1">The sequence shown here is derived from an EMBL/GenBank/DDBJ whole genome shotgun (WGS) entry which is preliminary data.</text>
</comment>
<keyword evidence="2" id="KW-1185">Reference proteome</keyword>
<dbReference type="EMBL" id="JAACJN010000218">
    <property type="protein sequence ID" value="KAF5360114.1"/>
    <property type="molecule type" value="Genomic_DNA"/>
</dbReference>
<dbReference type="SUPFAM" id="SSF52047">
    <property type="entry name" value="RNI-like"/>
    <property type="match status" value="1"/>
</dbReference>
<dbReference type="OrthoDB" id="3266451at2759"/>
<evidence type="ECO:0000313" key="2">
    <source>
        <dbReference type="Proteomes" id="UP000518752"/>
    </source>
</evidence>
<dbReference type="AlphaFoldDB" id="A0A8H5LK54"/>
<accession>A0A8H5LK54</accession>
<organism evidence="1 2">
    <name type="scientific">Collybiopsis confluens</name>
    <dbReference type="NCBI Taxonomy" id="2823264"/>
    <lineage>
        <taxon>Eukaryota</taxon>
        <taxon>Fungi</taxon>
        <taxon>Dikarya</taxon>
        <taxon>Basidiomycota</taxon>
        <taxon>Agaricomycotina</taxon>
        <taxon>Agaricomycetes</taxon>
        <taxon>Agaricomycetidae</taxon>
        <taxon>Agaricales</taxon>
        <taxon>Marasmiineae</taxon>
        <taxon>Omphalotaceae</taxon>
        <taxon>Collybiopsis</taxon>
    </lineage>
</organism>
<evidence type="ECO:0000313" key="1">
    <source>
        <dbReference type="EMBL" id="KAF5360114.1"/>
    </source>
</evidence>
<sequence length="312" mass="34989">MRSGLQYTGLSGSRIESIQSSHEDVDRYADEVVRLKGQLSFVKSLLKGSKKKDNSSHITSFSNSPFTLQSKNLEEGGDLAIFESASKLRILAAQKLVSLDPVVLGRITDLSYAVADVADANIHTVLNFCTRLQKLTITSDSWAVYSSVTLVPSLTSLHIRAWDTYCNVISIINAPSLTTLELEHHVPPSSSLFACAVEDFLKRSTCFLTKLSTKLSWTDEEVIALLRNLPTLRDLVICEPLWSGLYRPITRAFSKAFRSLPGLRRVRLSFRNFNPFPWKCRLRKRCLLAGRLSRWYCRDGTVEMDSGYGGCK</sequence>
<name>A0A8H5LK54_9AGAR</name>
<dbReference type="Proteomes" id="UP000518752">
    <property type="component" value="Unassembled WGS sequence"/>
</dbReference>
<dbReference type="InterPro" id="IPR032675">
    <property type="entry name" value="LRR_dom_sf"/>
</dbReference>
<reference evidence="1 2" key="1">
    <citation type="journal article" date="2020" name="ISME J.">
        <title>Uncovering the hidden diversity of litter-decomposition mechanisms in mushroom-forming fungi.</title>
        <authorList>
            <person name="Floudas D."/>
            <person name="Bentzer J."/>
            <person name="Ahren D."/>
            <person name="Johansson T."/>
            <person name="Persson P."/>
            <person name="Tunlid A."/>
        </authorList>
    </citation>
    <scope>NUCLEOTIDE SEQUENCE [LARGE SCALE GENOMIC DNA]</scope>
    <source>
        <strain evidence="1 2">CBS 406.79</strain>
    </source>
</reference>
<proteinExistence type="predicted"/>